<feature type="transmembrane region" description="Helical" evidence="8">
    <location>
        <begin position="178"/>
        <end position="194"/>
    </location>
</feature>
<sequence length="605" mass="67912">MNKYANILAVLMLAAMLGLMVGSSWNDSATFDEVAHIGAGYTYLKYKDGRLNPEHPPLLKSLAALPLLLLSASGRIKENITAQPFWTIENVNDRQWATGNYLLYEAGNDADPPANWRAGQILFWARLPMILLTIIFSWILFLWVKNRYGNGVGLLTLFFFVTSPTFLAHGRYVTTDTGAAFGFFLGIIFFLKFLEKRNLKSALWLGVALGLVLLSKFSLVLLLPIYLILGFFWLFLGRGENNPSPQPPPLRGGGKGVGLLQFLSALIFSGLIALALIYTAYAWQIWNYPHDQQIKDARYILAGYQYQSWAKLDFWLTEHKPTRPLGLYLQGFLMVARRTAGGNTAYFMGEVSSKGWWSYFPTLALTKEQLGFYILVILALFLGLKSAPYITSPPNPLSFVRRGGKEVSSAIIFIVFYWVSSILNPLNIGVRHVLPTFPFLYFLVAKSLISGRPTSYGRRTSIYLIGVWMIAEIIIAFPYYLSYYNALGGGLQNGYKIATDSNYDWGQDLKRLRDYVEKNNIAKINLDYFGGGSPKYYLGEKYKSWWSSKGAPPAGSYFAVSLNSLTGNQAKGIGDITIKPEDAYQWLRGKIPIARAGISILIFKF</sequence>
<evidence type="ECO:0000256" key="8">
    <source>
        <dbReference type="SAM" id="Phobius"/>
    </source>
</evidence>
<evidence type="ECO:0000313" key="11">
    <source>
        <dbReference type="Proteomes" id="UP000179251"/>
    </source>
</evidence>
<evidence type="ECO:0000259" key="9">
    <source>
        <dbReference type="Pfam" id="PF13231"/>
    </source>
</evidence>
<organism evidence="10 11">
    <name type="scientific">Candidatus Giovannonibacteria bacterium RIFCSPHIGHO2_01_FULL_45_23</name>
    <dbReference type="NCBI Taxonomy" id="1798325"/>
    <lineage>
        <taxon>Bacteria</taxon>
        <taxon>Candidatus Giovannoniibacteriota</taxon>
    </lineage>
</organism>
<evidence type="ECO:0000256" key="5">
    <source>
        <dbReference type="ARBA" id="ARBA00022692"/>
    </source>
</evidence>
<keyword evidence="7 8" id="KW-0472">Membrane</keyword>
<evidence type="ECO:0000256" key="6">
    <source>
        <dbReference type="ARBA" id="ARBA00022989"/>
    </source>
</evidence>
<feature type="transmembrane region" description="Helical" evidence="8">
    <location>
        <begin position="461"/>
        <end position="481"/>
    </location>
</feature>
<dbReference type="Proteomes" id="UP000179251">
    <property type="component" value="Unassembled WGS sequence"/>
</dbReference>
<keyword evidence="5 8" id="KW-0812">Transmembrane</keyword>
<keyword evidence="2" id="KW-1003">Cell membrane</keyword>
<evidence type="ECO:0000256" key="2">
    <source>
        <dbReference type="ARBA" id="ARBA00022475"/>
    </source>
</evidence>
<keyword evidence="4" id="KW-0808">Transferase</keyword>
<dbReference type="PANTHER" id="PTHR33908">
    <property type="entry name" value="MANNOSYLTRANSFERASE YKCB-RELATED"/>
    <property type="match status" value="1"/>
</dbReference>
<comment type="subcellular location">
    <subcellularLocation>
        <location evidence="1">Cell membrane</location>
        <topology evidence="1">Multi-pass membrane protein</topology>
    </subcellularLocation>
</comment>
<name>A0A1F5VIW5_9BACT</name>
<feature type="transmembrane region" description="Helical" evidence="8">
    <location>
        <begin position="203"/>
        <end position="236"/>
    </location>
</feature>
<accession>A0A1F5VIW5</accession>
<keyword evidence="6 8" id="KW-1133">Transmembrane helix</keyword>
<dbReference type="InterPro" id="IPR050297">
    <property type="entry name" value="LipidA_mod_glycosyltrf_83"/>
</dbReference>
<feature type="transmembrane region" description="Helical" evidence="8">
    <location>
        <begin position="121"/>
        <end position="144"/>
    </location>
</feature>
<dbReference type="GO" id="GO:0009103">
    <property type="term" value="P:lipopolysaccharide biosynthetic process"/>
    <property type="evidence" value="ECO:0007669"/>
    <property type="project" value="UniProtKB-ARBA"/>
</dbReference>
<feature type="transmembrane region" description="Helical" evidence="8">
    <location>
        <begin position="370"/>
        <end position="387"/>
    </location>
</feature>
<evidence type="ECO:0000256" key="1">
    <source>
        <dbReference type="ARBA" id="ARBA00004651"/>
    </source>
</evidence>
<evidence type="ECO:0000256" key="7">
    <source>
        <dbReference type="ARBA" id="ARBA00023136"/>
    </source>
</evidence>
<reference evidence="10 11" key="1">
    <citation type="journal article" date="2016" name="Nat. Commun.">
        <title>Thousands of microbial genomes shed light on interconnected biogeochemical processes in an aquifer system.</title>
        <authorList>
            <person name="Anantharaman K."/>
            <person name="Brown C.T."/>
            <person name="Hug L.A."/>
            <person name="Sharon I."/>
            <person name="Castelle C.J."/>
            <person name="Probst A.J."/>
            <person name="Thomas B.C."/>
            <person name="Singh A."/>
            <person name="Wilkins M.J."/>
            <person name="Karaoz U."/>
            <person name="Brodie E.L."/>
            <person name="Williams K.H."/>
            <person name="Hubbard S.S."/>
            <person name="Banfield J.F."/>
        </authorList>
    </citation>
    <scope>NUCLEOTIDE SEQUENCE [LARGE SCALE GENOMIC DNA]</scope>
</reference>
<dbReference type="InterPro" id="IPR038731">
    <property type="entry name" value="RgtA/B/C-like"/>
</dbReference>
<evidence type="ECO:0000313" key="10">
    <source>
        <dbReference type="EMBL" id="OGF63270.1"/>
    </source>
</evidence>
<feature type="transmembrane region" description="Helical" evidence="8">
    <location>
        <begin position="151"/>
        <end position="172"/>
    </location>
</feature>
<dbReference type="PANTHER" id="PTHR33908:SF11">
    <property type="entry name" value="MEMBRANE PROTEIN"/>
    <property type="match status" value="1"/>
</dbReference>
<protein>
    <recommendedName>
        <fullName evidence="9">Glycosyltransferase RgtA/B/C/D-like domain-containing protein</fullName>
    </recommendedName>
</protein>
<dbReference type="AlphaFoldDB" id="A0A1F5VIW5"/>
<evidence type="ECO:0000256" key="4">
    <source>
        <dbReference type="ARBA" id="ARBA00022679"/>
    </source>
</evidence>
<dbReference type="GO" id="GO:0016763">
    <property type="term" value="F:pentosyltransferase activity"/>
    <property type="evidence" value="ECO:0007669"/>
    <property type="project" value="TreeGrafter"/>
</dbReference>
<feature type="transmembrane region" description="Helical" evidence="8">
    <location>
        <begin position="256"/>
        <end position="283"/>
    </location>
</feature>
<keyword evidence="3" id="KW-0328">Glycosyltransferase</keyword>
<feature type="transmembrane region" description="Helical" evidence="8">
    <location>
        <begin position="407"/>
        <end position="426"/>
    </location>
</feature>
<dbReference type="STRING" id="1798325.A2834_04010"/>
<dbReference type="GO" id="GO:0005886">
    <property type="term" value="C:plasma membrane"/>
    <property type="evidence" value="ECO:0007669"/>
    <property type="project" value="UniProtKB-SubCell"/>
</dbReference>
<comment type="caution">
    <text evidence="10">The sequence shown here is derived from an EMBL/GenBank/DDBJ whole genome shotgun (WGS) entry which is preliminary data.</text>
</comment>
<dbReference type="EMBL" id="MFHD01000005">
    <property type="protein sequence ID" value="OGF63270.1"/>
    <property type="molecule type" value="Genomic_DNA"/>
</dbReference>
<proteinExistence type="predicted"/>
<dbReference type="Pfam" id="PF13231">
    <property type="entry name" value="PMT_2"/>
    <property type="match status" value="1"/>
</dbReference>
<feature type="transmembrane region" description="Helical" evidence="8">
    <location>
        <begin position="7"/>
        <end position="25"/>
    </location>
</feature>
<feature type="domain" description="Glycosyltransferase RgtA/B/C/D-like" evidence="9">
    <location>
        <begin position="123"/>
        <end position="231"/>
    </location>
</feature>
<evidence type="ECO:0000256" key="3">
    <source>
        <dbReference type="ARBA" id="ARBA00022676"/>
    </source>
</evidence>
<gene>
    <name evidence="10" type="ORF">A2834_04010</name>
</gene>